<reference evidence="2" key="1">
    <citation type="submission" date="2016-10" db="EMBL/GenBank/DDBJ databases">
        <authorList>
            <person name="Varghese N."/>
            <person name="Submissions S."/>
        </authorList>
    </citation>
    <scope>NUCLEOTIDE SEQUENCE [LARGE SCALE GENOMIC DNA]</scope>
    <source>
        <strain evidence="2">AAP</strain>
    </source>
</reference>
<gene>
    <name evidence="1" type="ORF">SAMN05192555_11069</name>
</gene>
<accession>A0A1G9R4Z1</accession>
<evidence type="ECO:0000313" key="1">
    <source>
        <dbReference type="EMBL" id="SDM18283.1"/>
    </source>
</evidence>
<dbReference type="STRING" id="48727.SAMN05192555_11069"/>
<protein>
    <submittedName>
        <fullName evidence="1">Uncharacterized protein</fullName>
    </submittedName>
</protein>
<organism evidence="1 2">
    <name type="scientific">Franzmannia pantelleriensis</name>
    <dbReference type="NCBI Taxonomy" id="48727"/>
    <lineage>
        <taxon>Bacteria</taxon>
        <taxon>Pseudomonadati</taxon>
        <taxon>Pseudomonadota</taxon>
        <taxon>Gammaproteobacteria</taxon>
        <taxon>Oceanospirillales</taxon>
        <taxon>Halomonadaceae</taxon>
        <taxon>Franzmannia</taxon>
    </lineage>
</organism>
<dbReference type="OrthoDB" id="6183652at2"/>
<dbReference type="AlphaFoldDB" id="A0A1G9R4Z1"/>
<evidence type="ECO:0000313" key="2">
    <source>
        <dbReference type="Proteomes" id="UP000199107"/>
    </source>
</evidence>
<sequence length="74" mass="8167">MHDLSEDIRLPDGCPNCGSHRARVSQVKNPDDKVFCASCNTVIGLYGEVKERLIKAQPSETEQLLEKAANKKPS</sequence>
<name>A0A1G9R4Z1_9GAMM</name>
<dbReference type="Proteomes" id="UP000199107">
    <property type="component" value="Unassembled WGS sequence"/>
</dbReference>
<dbReference type="RefSeq" id="WP_089659055.1">
    <property type="nucleotide sequence ID" value="NZ_FNGH01000010.1"/>
</dbReference>
<proteinExistence type="predicted"/>
<dbReference type="EMBL" id="FNGH01000010">
    <property type="protein sequence ID" value="SDM18283.1"/>
    <property type="molecule type" value="Genomic_DNA"/>
</dbReference>
<keyword evidence="2" id="KW-1185">Reference proteome</keyword>